<proteinExistence type="predicted"/>
<comment type="caution">
    <text evidence="2">The sequence shown here is derived from an EMBL/GenBank/DDBJ whole genome shotgun (WGS) entry which is preliminary data.</text>
</comment>
<dbReference type="PANTHER" id="PTHR47623">
    <property type="entry name" value="OS09G0287300 PROTEIN"/>
    <property type="match status" value="1"/>
</dbReference>
<gene>
    <name evidence="2" type="ORF">ALPR1_18118</name>
</gene>
<feature type="binding site" evidence="1">
    <location>
        <position position="58"/>
    </location>
    <ligand>
        <name>substrate</name>
    </ligand>
</feature>
<sequence>MKKIILIRHGKSAWNNPFLQDHDRPLAERGLRDAPKMAMRLKNRDVKPDLFLTSTANRAMKTAEITAEVLGLPVKIIHSEPQLYHASPEIILKIIRNQNDKYKTILVFGHNPGFNYFIELMGEDINNLPTSGQFGFTFKTEKWENISPQNASFWFFDFPKKST</sequence>
<name>A3HWK5_9BACT</name>
<dbReference type="HOGENOM" id="CLU_084603_2_2_10"/>
<dbReference type="CDD" id="cd07040">
    <property type="entry name" value="HP"/>
    <property type="match status" value="1"/>
</dbReference>
<dbReference type="EMBL" id="AAXU02000001">
    <property type="protein sequence ID" value="EAZ80978.1"/>
    <property type="molecule type" value="Genomic_DNA"/>
</dbReference>
<dbReference type="PANTHER" id="PTHR47623:SF1">
    <property type="entry name" value="OS09G0287300 PROTEIN"/>
    <property type="match status" value="1"/>
</dbReference>
<evidence type="ECO:0000313" key="3">
    <source>
        <dbReference type="Proteomes" id="UP000003919"/>
    </source>
</evidence>
<feature type="binding site" evidence="1">
    <location>
        <begin position="8"/>
        <end position="15"/>
    </location>
    <ligand>
        <name>substrate</name>
    </ligand>
</feature>
<dbReference type="Pfam" id="PF00300">
    <property type="entry name" value="His_Phos_1"/>
    <property type="match status" value="1"/>
</dbReference>
<evidence type="ECO:0000256" key="1">
    <source>
        <dbReference type="PIRSR" id="PIRSR613078-2"/>
    </source>
</evidence>
<evidence type="ECO:0000313" key="2">
    <source>
        <dbReference type="EMBL" id="EAZ80978.1"/>
    </source>
</evidence>
<dbReference type="STRING" id="388413.ALPR1_18118"/>
<accession>A3HWK5</accession>
<protein>
    <submittedName>
        <fullName evidence="2">Phosphoglycerate mutase family domain protein</fullName>
    </submittedName>
</protein>
<dbReference type="SMART" id="SM00855">
    <property type="entry name" value="PGAM"/>
    <property type="match status" value="1"/>
</dbReference>
<dbReference type="AlphaFoldDB" id="A3HWK5"/>
<dbReference type="Gene3D" id="3.40.50.1240">
    <property type="entry name" value="Phosphoglycerate mutase-like"/>
    <property type="match status" value="1"/>
</dbReference>
<reference evidence="2 3" key="1">
    <citation type="journal article" date="2011" name="J. Bacteriol.">
        <title>Complete genome sequence of Algoriphagus sp. PR1, bacterial prey of a colony-forming choanoflagellate.</title>
        <authorList>
            <person name="Alegado R.A."/>
            <person name="Ferriera S."/>
            <person name="Nusbaum C."/>
            <person name="Young S.K."/>
            <person name="Zeng Q."/>
            <person name="Imamovic A."/>
            <person name="Fairclough S.R."/>
            <person name="King N."/>
        </authorList>
    </citation>
    <scope>NUCLEOTIDE SEQUENCE [LARGE SCALE GENOMIC DNA]</scope>
    <source>
        <strain evidence="2 3">PR1</strain>
    </source>
</reference>
<dbReference type="OrthoDB" id="9810154at2"/>
<dbReference type="RefSeq" id="WP_008202613.1">
    <property type="nucleotide sequence ID" value="NZ_CM001023.1"/>
</dbReference>
<dbReference type="InterPro" id="IPR013078">
    <property type="entry name" value="His_Pase_superF_clade-1"/>
</dbReference>
<dbReference type="SUPFAM" id="SSF53254">
    <property type="entry name" value="Phosphoglycerate mutase-like"/>
    <property type="match status" value="1"/>
</dbReference>
<keyword evidence="3" id="KW-1185">Reference proteome</keyword>
<dbReference type="eggNOG" id="COG2062">
    <property type="taxonomic scope" value="Bacteria"/>
</dbReference>
<dbReference type="Proteomes" id="UP000003919">
    <property type="component" value="Unassembled WGS sequence"/>
</dbReference>
<dbReference type="InterPro" id="IPR029033">
    <property type="entry name" value="His_PPase_superfam"/>
</dbReference>
<organism evidence="2 3">
    <name type="scientific">Algoriphagus machipongonensis</name>
    <dbReference type="NCBI Taxonomy" id="388413"/>
    <lineage>
        <taxon>Bacteria</taxon>
        <taxon>Pseudomonadati</taxon>
        <taxon>Bacteroidota</taxon>
        <taxon>Cytophagia</taxon>
        <taxon>Cytophagales</taxon>
        <taxon>Cyclobacteriaceae</taxon>
        <taxon>Algoriphagus</taxon>
    </lineage>
</organism>